<reference evidence="2 3" key="1">
    <citation type="submission" date="2011-12" db="EMBL/GenBank/DDBJ databases">
        <title>The Genome Sequence of Prevotella maculosa OT 289.</title>
        <authorList>
            <consortium name="The Broad Institute Genome Sequencing Platform"/>
            <person name="Earl A."/>
            <person name="Ward D."/>
            <person name="Feldgarden M."/>
            <person name="Gevers D."/>
            <person name="Izard J."/>
            <person name="Blanton J.M."/>
            <person name="Mathney J."/>
            <person name="Tanner A.C."/>
            <person name="Dewhirst F.E."/>
            <person name="Young S.K."/>
            <person name="Zeng Q."/>
            <person name="Gargeya S."/>
            <person name="Fitzgerald M."/>
            <person name="Haas B."/>
            <person name="Abouelleil A."/>
            <person name="Alvarado L."/>
            <person name="Arachchi H.M."/>
            <person name="Berlin A."/>
            <person name="Chapman S.B."/>
            <person name="Gearin G."/>
            <person name="Goldberg J."/>
            <person name="Griggs A."/>
            <person name="Gujja S."/>
            <person name="Hansen M."/>
            <person name="Heiman D."/>
            <person name="Howarth C."/>
            <person name="Larimer J."/>
            <person name="Lui A."/>
            <person name="MacDonald P.J.P."/>
            <person name="McCowen C."/>
            <person name="Montmayeur A."/>
            <person name="Murphy C."/>
            <person name="Neiman D."/>
            <person name="Pearson M."/>
            <person name="Priest M."/>
            <person name="Roberts A."/>
            <person name="Saif S."/>
            <person name="Shea T."/>
            <person name="Sisk P."/>
            <person name="Stolte C."/>
            <person name="Sykes S."/>
            <person name="Wortman J."/>
            <person name="Nusbaum C."/>
            <person name="Birren B."/>
        </authorList>
    </citation>
    <scope>NUCLEOTIDE SEQUENCE [LARGE SCALE GENOMIC DNA]</scope>
    <source>
        <strain evidence="2 3">OT 289</strain>
    </source>
</reference>
<evidence type="ECO:0000313" key="3">
    <source>
        <dbReference type="Proteomes" id="UP000003167"/>
    </source>
</evidence>
<feature type="transmembrane region" description="Helical" evidence="1">
    <location>
        <begin position="85"/>
        <end position="110"/>
    </location>
</feature>
<dbReference type="PATRIC" id="fig|999422.3.peg.314"/>
<dbReference type="AlphaFoldDB" id="H1HJH8"/>
<keyword evidence="1" id="KW-1133">Transmembrane helix</keyword>
<dbReference type="Pfam" id="PF14126">
    <property type="entry name" value="DUF4293"/>
    <property type="match status" value="1"/>
</dbReference>
<dbReference type="STRING" id="999422.HMPREF9944_00322"/>
<evidence type="ECO:0008006" key="4">
    <source>
        <dbReference type="Google" id="ProtNLM"/>
    </source>
</evidence>
<keyword evidence="1" id="KW-0472">Membrane</keyword>
<evidence type="ECO:0000256" key="1">
    <source>
        <dbReference type="SAM" id="Phobius"/>
    </source>
</evidence>
<proteinExistence type="predicted"/>
<evidence type="ECO:0000313" key="2">
    <source>
        <dbReference type="EMBL" id="EHO73748.1"/>
    </source>
</evidence>
<feature type="transmembrane region" description="Helical" evidence="1">
    <location>
        <begin position="54"/>
        <end position="73"/>
    </location>
</feature>
<feature type="transmembrane region" description="Helical" evidence="1">
    <location>
        <begin position="116"/>
        <end position="135"/>
    </location>
</feature>
<gene>
    <name evidence="2" type="ORF">HMPREF9944_00322</name>
</gene>
<sequence length="147" mass="16597">MIQRKQTLFMLAALVLIIVCLCLPVATLVAQSMDIDSQVTNLWIRNKSGVSFTSSPLFLILLLTCPLTLWAIFKYHHRLFQARLCVANMVLIVAWYAYYAFLCLTSTAVVKPHFSSILPIVAAILYFVARHAILADEKLVRAADRVR</sequence>
<dbReference type="InterPro" id="IPR025635">
    <property type="entry name" value="DUF4293"/>
</dbReference>
<dbReference type="HOGENOM" id="CLU_132526_1_0_10"/>
<name>H1HJH8_9BACT</name>
<keyword evidence="3" id="KW-1185">Reference proteome</keyword>
<dbReference type="EMBL" id="AGEK01000014">
    <property type="protein sequence ID" value="EHO73748.1"/>
    <property type="molecule type" value="Genomic_DNA"/>
</dbReference>
<comment type="caution">
    <text evidence="2">The sequence shown here is derived from an EMBL/GenBank/DDBJ whole genome shotgun (WGS) entry which is preliminary data.</text>
</comment>
<accession>H1HJH8</accession>
<dbReference type="Proteomes" id="UP000003167">
    <property type="component" value="Unassembled WGS sequence"/>
</dbReference>
<keyword evidence="1" id="KW-0812">Transmembrane</keyword>
<dbReference type="OrthoDB" id="594989at2"/>
<dbReference type="RefSeq" id="WP_008563959.1">
    <property type="nucleotide sequence ID" value="NZ_JH594500.1"/>
</dbReference>
<protein>
    <recommendedName>
        <fullName evidence="4">DUF4293 family protein</fullName>
    </recommendedName>
</protein>
<organism evidence="2 3">
    <name type="scientific">Segatella maculosa OT 289</name>
    <dbReference type="NCBI Taxonomy" id="999422"/>
    <lineage>
        <taxon>Bacteria</taxon>
        <taxon>Pseudomonadati</taxon>
        <taxon>Bacteroidota</taxon>
        <taxon>Bacteroidia</taxon>
        <taxon>Bacteroidales</taxon>
        <taxon>Prevotellaceae</taxon>
        <taxon>Segatella</taxon>
    </lineage>
</organism>